<sequence>MMTPVAVVLAAAVAAGAAIPEPLLDSNAALQCCHSQYFIERLPAAYGTVWCCWVCCRLFKFTGRHTPCEFPGTFTTLPATQLSIMKLDELFAREVLLWRYVRALGCLLVLQVAVPMAICNLYYTVIVQGVFNPVTIVTNLMASCILPSKLLQLEAGDCHSVILTLQQRDVLNIAGNGGIVDGSKSLRGGKEYSEGSLLFQHWGKPSACYCHIGT</sequence>
<evidence type="ECO:0000313" key="3">
    <source>
        <dbReference type="Proteomes" id="UP000324222"/>
    </source>
</evidence>
<evidence type="ECO:0000313" key="2">
    <source>
        <dbReference type="EMBL" id="MPC11953.1"/>
    </source>
</evidence>
<feature type="signal peptide" evidence="1">
    <location>
        <begin position="1"/>
        <end position="18"/>
    </location>
</feature>
<gene>
    <name evidence="2" type="ORF">E2C01_004631</name>
</gene>
<evidence type="ECO:0000256" key="1">
    <source>
        <dbReference type="SAM" id="SignalP"/>
    </source>
</evidence>
<name>A0A5B7CWX8_PORTR</name>
<feature type="chain" id="PRO_5022839353" evidence="1">
    <location>
        <begin position="19"/>
        <end position="214"/>
    </location>
</feature>
<protein>
    <submittedName>
        <fullName evidence="2">Uncharacterized protein</fullName>
    </submittedName>
</protein>
<keyword evidence="1" id="KW-0732">Signal</keyword>
<organism evidence="2 3">
    <name type="scientific">Portunus trituberculatus</name>
    <name type="common">Swimming crab</name>
    <name type="synonym">Neptunus trituberculatus</name>
    <dbReference type="NCBI Taxonomy" id="210409"/>
    <lineage>
        <taxon>Eukaryota</taxon>
        <taxon>Metazoa</taxon>
        <taxon>Ecdysozoa</taxon>
        <taxon>Arthropoda</taxon>
        <taxon>Crustacea</taxon>
        <taxon>Multicrustacea</taxon>
        <taxon>Malacostraca</taxon>
        <taxon>Eumalacostraca</taxon>
        <taxon>Eucarida</taxon>
        <taxon>Decapoda</taxon>
        <taxon>Pleocyemata</taxon>
        <taxon>Brachyura</taxon>
        <taxon>Eubrachyura</taxon>
        <taxon>Portunoidea</taxon>
        <taxon>Portunidae</taxon>
        <taxon>Portuninae</taxon>
        <taxon>Portunus</taxon>
    </lineage>
</organism>
<dbReference type="Proteomes" id="UP000324222">
    <property type="component" value="Unassembled WGS sequence"/>
</dbReference>
<reference evidence="2 3" key="1">
    <citation type="submission" date="2019-05" db="EMBL/GenBank/DDBJ databases">
        <title>Another draft genome of Portunus trituberculatus and its Hox gene families provides insights of decapod evolution.</title>
        <authorList>
            <person name="Jeong J.-H."/>
            <person name="Song I."/>
            <person name="Kim S."/>
            <person name="Choi T."/>
            <person name="Kim D."/>
            <person name="Ryu S."/>
            <person name="Kim W."/>
        </authorList>
    </citation>
    <scope>NUCLEOTIDE SEQUENCE [LARGE SCALE GENOMIC DNA]</scope>
    <source>
        <tissue evidence="2">Muscle</tissue>
    </source>
</reference>
<dbReference type="AlphaFoldDB" id="A0A5B7CWX8"/>
<proteinExistence type="predicted"/>
<keyword evidence="3" id="KW-1185">Reference proteome</keyword>
<comment type="caution">
    <text evidence="2">The sequence shown here is derived from an EMBL/GenBank/DDBJ whole genome shotgun (WGS) entry which is preliminary data.</text>
</comment>
<dbReference type="EMBL" id="VSRR010000189">
    <property type="protein sequence ID" value="MPC11953.1"/>
    <property type="molecule type" value="Genomic_DNA"/>
</dbReference>
<accession>A0A5B7CWX8</accession>